<keyword evidence="4" id="KW-1185">Reference proteome</keyword>
<evidence type="ECO:0000256" key="2">
    <source>
        <dbReference type="SAM" id="Coils"/>
    </source>
</evidence>
<dbReference type="AlphaFoldDB" id="K6YNQ2"/>
<keyword evidence="2" id="KW-0175">Coiled coil</keyword>
<dbReference type="InterPro" id="IPR002514">
    <property type="entry name" value="Transposase_8"/>
</dbReference>
<evidence type="ECO:0000313" key="3">
    <source>
        <dbReference type="EMBL" id="GAC18273.1"/>
    </source>
</evidence>
<dbReference type="GO" id="GO:0006313">
    <property type="term" value="P:DNA transposition"/>
    <property type="evidence" value="ECO:0007669"/>
    <property type="project" value="InterPro"/>
</dbReference>
<dbReference type="Pfam" id="PF01527">
    <property type="entry name" value="HTH_Tnp_1"/>
    <property type="match status" value="1"/>
</dbReference>
<accession>K6YNQ2</accession>
<evidence type="ECO:0000313" key="4">
    <source>
        <dbReference type="Proteomes" id="UP000006327"/>
    </source>
</evidence>
<comment type="similarity">
    <text evidence="1">Belongs to the transposase 8 family.</text>
</comment>
<dbReference type="InterPro" id="IPR051839">
    <property type="entry name" value="RD_transcriptional_regulator"/>
</dbReference>
<reference evidence="3 4" key="1">
    <citation type="journal article" date="2017" name="Antonie Van Leeuwenhoek">
        <title>Rhizobium rhizosphaerae sp. nov., a novel species isolated from rice rhizosphere.</title>
        <authorList>
            <person name="Zhao J.J."/>
            <person name="Zhang J."/>
            <person name="Zhang R.J."/>
            <person name="Zhang C.W."/>
            <person name="Yin H.Q."/>
            <person name="Zhang X.X."/>
        </authorList>
    </citation>
    <scope>NUCLEOTIDE SEQUENCE [LARGE SCALE GENOMIC DNA]</scope>
    <source>
        <strain evidence="3 4">BSs20135</strain>
    </source>
</reference>
<organism evidence="3 4">
    <name type="scientific">Paraglaciecola arctica BSs20135</name>
    <dbReference type="NCBI Taxonomy" id="493475"/>
    <lineage>
        <taxon>Bacteria</taxon>
        <taxon>Pseudomonadati</taxon>
        <taxon>Pseudomonadota</taxon>
        <taxon>Gammaproteobacteria</taxon>
        <taxon>Alteromonadales</taxon>
        <taxon>Alteromonadaceae</taxon>
        <taxon>Paraglaciecola</taxon>
    </lineage>
</organism>
<dbReference type="STRING" id="493475.GARC_1293"/>
<dbReference type="EMBL" id="BAEO01000015">
    <property type="protein sequence ID" value="GAC18273.1"/>
    <property type="molecule type" value="Genomic_DNA"/>
</dbReference>
<dbReference type="PANTHER" id="PTHR33215">
    <property type="entry name" value="PROTEIN DISTAL ANTENNA"/>
    <property type="match status" value="1"/>
</dbReference>
<evidence type="ECO:0000256" key="1">
    <source>
        <dbReference type="ARBA" id="ARBA00009964"/>
    </source>
</evidence>
<gene>
    <name evidence="3" type="ORF">GARC_1293</name>
</gene>
<name>K6YNQ2_9ALTE</name>
<protein>
    <submittedName>
        <fullName evidence="3">Transposase</fullName>
    </submittedName>
</protein>
<dbReference type="InterPro" id="IPR009057">
    <property type="entry name" value="Homeodomain-like_sf"/>
</dbReference>
<dbReference type="Gene3D" id="1.10.10.60">
    <property type="entry name" value="Homeodomain-like"/>
    <property type="match status" value="1"/>
</dbReference>
<dbReference type="GO" id="GO:0003677">
    <property type="term" value="F:DNA binding"/>
    <property type="evidence" value="ECO:0007669"/>
    <property type="project" value="InterPro"/>
</dbReference>
<proteinExistence type="inferred from homology"/>
<dbReference type="PANTHER" id="PTHR33215:SF12">
    <property type="entry name" value="TRANSPOSASE INSN FOR INSERTION SEQUENCE ELEMENT IS911A-RELATED"/>
    <property type="match status" value="1"/>
</dbReference>
<comment type="caution">
    <text evidence="3">The sequence shown here is derived from an EMBL/GenBank/DDBJ whole genome shotgun (WGS) entry which is preliminary data.</text>
</comment>
<dbReference type="SUPFAM" id="SSF46689">
    <property type="entry name" value="Homeodomain-like"/>
    <property type="match status" value="1"/>
</dbReference>
<dbReference type="GO" id="GO:0004803">
    <property type="term" value="F:transposase activity"/>
    <property type="evidence" value="ECO:0007669"/>
    <property type="project" value="InterPro"/>
</dbReference>
<sequence>MTTRKTYSKEFKLDAIALVVEQKYSKAEAARNLGLSPQILGRWLKEAEDDDGHAFRGNGTLTPEQAEIRRLKEQVKRLEMEREILKKATVFFAKERK</sequence>
<dbReference type="eggNOG" id="COG2963">
    <property type="taxonomic scope" value="Bacteria"/>
</dbReference>
<feature type="coiled-coil region" evidence="2">
    <location>
        <begin position="61"/>
        <end position="88"/>
    </location>
</feature>
<dbReference type="Proteomes" id="UP000006327">
    <property type="component" value="Unassembled WGS sequence"/>
</dbReference>